<keyword evidence="2" id="KW-0863">Zinc-finger</keyword>
<comment type="caution">
    <text evidence="7">The sequence shown here is derived from an EMBL/GenBank/DDBJ whole genome shotgun (WGS) entry which is preliminary data.</text>
</comment>
<keyword evidence="4" id="KW-0539">Nucleus</keyword>
<dbReference type="PROSITE" id="PS51321">
    <property type="entry name" value="TFIIS_CENTRAL"/>
    <property type="match status" value="1"/>
</dbReference>
<feature type="region of interest" description="Disordered" evidence="5">
    <location>
        <begin position="1064"/>
        <end position="1120"/>
    </location>
</feature>
<feature type="compositionally biased region" description="Acidic residues" evidence="5">
    <location>
        <begin position="184"/>
        <end position="203"/>
    </location>
</feature>
<feature type="region of interest" description="Disordered" evidence="5">
    <location>
        <begin position="1"/>
        <end position="38"/>
    </location>
</feature>
<feature type="compositionally biased region" description="Basic and acidic residues" evidence="5">
    <location>
        <begin position="274"/>
        <end position="283"/>
    </location>
</feature>
<keyword evidence="1" id="KW-0479">Metal-binding</keyword>
<sequence length="1225" mass="128979">MSADRQRQKRQVRAPKKYEEDEEASAAKKGPSTGSKLSSPKAVIRLLLKKDVNKDLRNKQVYILWPDDNKWYEGQIQQLRVKEMVAHMWYPETDEKEDVDLADLIQEGQIGFKESRPRNYKLTAHEVPWEQEEVEAALPASKGGQGKQQGKGSSSSRGRGGSEPKGPKTAQARKMKRISGDSSGEAEDGSEDDQEEEMDEEEEKVPVPRSRRSRGRGVPVSQPGDDEDGAASDQDVSLSSSDGGGDEHADGDEDVQGDERRASKALAKKGSARARSDGMKSEGEQPAEMDVEGQAPASPGASSRKRSRQGSDQLDQGSPKKSHTSTASAGAPPQLPSAAAPPSQGPSPGRSRRQVTLTPKAQELLAQASSVPRRPRSDLANQASSPRRPRVSDFSYPSAAPGPGLPSSVQPGGGLGGYGMGLTPEMLAAMRLKASEAPFYAPAHNLTQLGSLASRPRPLEQLPSAHSGDDSNGLGRSTAVPGRPAGSMPLAPPGPNKNEEEVQQKARAWFQEALKTATEEAKAEDAAFEGPPPAELASAIEAALLKHYGGVTKDYKLKLRTISANLKDPKNPALRRRVLVGDINPDALVRMESADMASEDLQAWRAKRAEQALKNAVLDEEAAAKFSTAAAVEARIKREAAEKAHSNLLFAATLGPGPEVAKAEPKQEVPAVPARTSSGIGPSDSATPSGAPAAPAAGPTPLDAPSSPQPPTDDATSAATAAAAMTQKALQAAVRSEQEQVAGPSSPRTAGQSATEPAPAAAAASAAAPAEVAETRAPSNSTGFTMNWASIKEQAVKSAPDVKQDRTSLGTFDAFLGSSARGLGVESAWGDPFEAVAGGSDQAPSDQQPDHYLRDEPVEDAESAQPPEEPAQIAQAHPPNSWDPPTQISLMDPLLISPPADLLEQGWQGSMTVPDLGSFELEAVMLAGAADITSLLPSTELEPKGRLSLGHLESFFEELRKSRSRTLSLGLLRASAGLSPSRAALFDQVPTFYAERDRASVLEQGSAGEEFYLLPACPLANRLLATAKSAAATVPDAAPIPSEVPADSMLIAIVHRKDLVVARRSASVPSDSERAQPSKEPEERAQASDTQQVAAKQEPPAVEAASLATPQAGESAAAPDLQGLDSLYQSIMGTSMGLAQGLPELGSLPGSLPLSVLGLPSSSQAQPIPIQKRPSPVSLQDMHSNQQQGFRSSRSCPTQISSSIMGGSFPHRHPIKLRIPPSIRA</sequence>
<feature type="region of interest" description="Disordered" evidence="5">
    <location>
        <begin position="659"/>
        <end position="785"/>
    </location>
</feature>
<dbReference type="InterPro" id="IPR012921">
    <property type="entry name" value="SPOC_C"/>
</dbReference>
<feature type="region of interest" description="Disordered" evidence="5">
    <location>
        <begin position="128"/>
        <end position="422"/>
    </location>
</feature>
<feature type="region of interest" description="Disordered" evidence="5">
    <location>
        <begin position="451"/>
        <end position="504"/>
    </location>
</feature>
<dbReference type="PANTHER" id="PTHR11477:SF0">
    <property type="entry name" value="IP08861P-RELATED"/>
    <property type="match status" value="1"/>
</dbReference>
<reference evidence="7 8" key="1">
    <citation type="journal article" date="2024" name="Nat. Commun.">
        <title>Phylogenomics reveals the evolutionary origins of lichenization in chlorophyte algae.</title>
        <authorList>
            <person name="Puginier C."/>
            <person name="Libourel C."/>
            <person name="Otte J."/>
            <person name="Skaloud P."/>
            <person name="Haon M."/>
            <person name="Grisel S."/>
            <person name="Petersen M."/>
            <person name="Berrin J.G."/>
            <person name="Delaux P.M."/>
            <person name="Dal Grande F."/>
            <person name="Keller J."/>
        </authorList>
    </citation>
    <scope>NUCLEOTIDE SEQUENCE [LARGE SCALE GENOMIC DNA]</scope>
    <source>
        <strain evidence="7 8">SAG 2523</strain>
    </source>
</reference>
<dbReference type="GO" id="GO:0006351">
    <property type="term" value="P:DNA-templated transcription"/>
    <property type="evidence" value="ECO:0007669"/>
    <property type="project" value="InterPro"/>
</dbReference>
<evidence type="ECO:0000256" key="4">
    <source>
        <dbReference type="ARBA" id="ARBA00023242"/>
    </source>
</evidence>
<evidence type="ECO:0000313" key="7">
    <source>
        <dbReference type="EMBL" id="KAK9863349.1"/>
    </source>
</evidence>
<feature type="compositionally biased region" description="Low complexity" evidence="5">
    <location>
        <begin position="395"/>
        <end position="410"/>
    </location>
</feature>
<feature type="region of interest" description="Disordered" evidence="5">
    <location>
        <begin position="1162"/>
        <end position="1225"/>
    </location>
</feature>
<evidence type="ECO:0000256" key="2">
    <source>
        <dbReference type="ARBA" id="ARBA00022771"/>
    </source>
</evidence>
<dbReference type="CDD" id="cd21538">
    <property type="entry name" value="SPOC_TFIIS"/>
    <property type="match status" value="1"/>
</dbReference>
<dbReference type="Proteomes" id="UP001485043">
    <property type="component" value="Unassembled WGS sequence"/>
</dbReference>
<evidence type="ECO:0000259" key="6">
    <source>
        <dbReference type="PROSITE" id="PS51321"/>
    </source>
</evidence>
<dbReference type="GO" id="GO:0005634">
    <property type="term" value="C:nucleus"/>
    <property type="evidence" value="ECO:0007669"/>
    <property type="project" value="TreeGrafter"/>
</dbReference>
<dbReference type="PANTHER" id="PTHR11477">
    <property type="entry name" value="TRANSCRIPTION FACTOR S-II ZINC FINGER DOMAIN-CONTAINING PROTEIN"/>
    <property type="match status" value="1"/>
</dbReference>
<evidence type="ECO:0000256" key="3">
    <source>
        <dbReference type="ARBA" id="ARBA00022833"/>
    </source>
</evidence>
<evidence type="ECO:0000256" key="1">
    <source>
        <dbReference type="ARBA" id="ARBA00022723"/>
    </source>
</evidence>
<feature type="compositionally biased region" description="Low complexity" evidence="5">
    <location>
        <begin position="712"/>
        <end position="733"/>
    </location>
</feature>
<dbReference type="Pfam" id="PF07500">
    <property type="entry name" value="TFIIS_M"/>
    <property type="match status" value="1"/>
</dbReference>
<dbReference type="AlphaFoldDB" id="A0AAW1T3Q1"/>
<evidence type="ECO:0000313" key="8">
    <source>
        <dbReference type="Proteomes" id="UP001485043"/>
    </source>
</evidence>
<dbReference type="SUPFAM" id="SSF46942">
    <property type="entry name" value="Elongation factor TFIIS domain 2"/>
    <property type="match status" value="1"/>
</dbReference>
<feature type="region of interest" description="Disordered" evidence="5">
    <location>
        <begin position="857"/>
        <end position="891"/>
    </location>
</feature>
<name>A0AAW1T3Q1_9CHLO</name>
<feature type="compositionally biased region" description="Basic and acidic residues" evidence="5">
    <location>
        <begin position="1071"/>
        <end position="1086"/>
    </location>
</feature>
<feature type="compositionally biased region" description="Low complexity" evidence="5">
    <location>
        <begin position="681"/>
        <end position="705"/>
    </location>
</feature>
<dbReference type="InterPro" id="IPR003618">
    <property type="entry name" value="TFIIS_cen_dom"/>
</dbReference>
<feature type="compositionally biased region" description="Low complexity" evidence="5">
    <location>
        <begin position="327"/>
        <end position="349"/>
    </location>
</feature>
<evidence type="ECO:0000256" key="5">
    <source>
        <dbReference type="SAM" id="MobiDB-lite"/>
    </source>
</evidence>
<dbReference type="InterPro" id="IPR036575">
    <property type="entry name" value="TFIIS_cen_dom_sf"/>
</dbReference>
<feature type="compositionally biased region" description="Low complexity" evidence="5">
    <location>
        <begin position="232"/>
        <end position="241"/>
    </location>
</feature>
<dbReference type="Pfam" id="PF07744">
    <property type="entry name" value="SPOC"/>
    <property type="match status" value="1"/>
</dbReference>
<proteinExistence type="predicted"/>
<keyword evidence="3" id="KW-0862">Zinc</keyword>
<accession>A0AAW1T3Q1</accession>
<organism evidence="7 8">
    <name type="scientific">Apatococcus fuscideae</name>
    <dbReference type="NCBI Taxonomy" id="2026836"/>
    <lineage>
        <taxon>Eukaryota</taxon>
        <taxon>Viridiplantae</taxon>
        <taxon>Chlorophyta</taxon>
        <taxon>core chlorophytes</taxon>
        <taxon>Trebouxiophyceae</taxon>
        <taxon>Chlorellales</taxon>
        <taxon>Chlorellaceae</taxon>
        <taxon>Apatococcus</taxon>
    </lineage>
</organism>
<feature type="domain" description="TFIIS central" evidence="6">
    <location>
        <begin position="502"/>
        <end position="624"/>
    </location>
</feature>
<dbReference type="SMART" id="SM00510">
    <property type="entry name" value="TFS2M"/>
    <property type="match status" value="1"/>
</dbReference>
<feature type="compositionally biased region" description="Gly residues" evidence="5">
    <location>
        <begin position="411"/>
        <end position="420"/>
    </location>
</feature>
<feature type="compositionally biased region" description="Polar residues" evidence="5">
    <location>
        <begin position="1177"/>
        <end position="1205"/>
    </location>
</feature>
<dbReference type="EMBL" id="JALJOV010000484">
    <property type="protein sequence ID" value="KAK9863349.1"/>
    <property type="molecule type" value="Genomic_DNA"/>
</dbReference>
<protein>
    <recommendedName>
        <fullName evidence="6">TFIIS central domain-containing protein</fullName>
    </recommendedName>
</protein>
<feature type="region of interest" description="Disordered" evidence="5">
    <location>
        <begin position="833"/>
        <end position="852"/>
    </location>
</feature>
<keyword evidence="8" id="KW-1185">Reference proteome</keyword>
<dbReference type="Gene3D" id="1.10.472.30">
    <property type="entry name" value="Transcription elongation factor S-II, central domain"/>
    <property type="match status" value="1"/>
</dbReference>
<feature type="compositionally biased region" description="Low complexity" evidence="5">
    <location>
        <begin position="753"/>
        <end position="778"/>
    </location>
</feature>
<dbReference type="GO" id="GO:0008270">
    <property type="term" value="F:zinc ion binding"/>
    <property type="evidence" value="ECO:0007669"/>
    <property type="project" value="UniProtKB-KW"/>
</dbReference>
<gene>
    <name evidence="7" type="ORF">WJX84_009565</name>
</gene>